<dbReference type="AlphaFoldDB" id="A0A2N5J7K7"/>
<sequence length="85" mass="8730">MVAAVGGGKQVPPREGRESGRKGEAAMNPSMQLLEAARAEREAVAGEDEGESMSLRDVLDAVRVAVLRKISGPVAVAMPGDSANA</sequence>
<comment type="caution">
    <text evidence="2">The sequence shown here is derived from an EMBL/GenBank/DDBJ whole genome shotgun (WGS) entry which is preliminary data.</text>
</comment>
<evidence type="ECO:0000256" key="1">
    <source>
        <dbReference type="SAM" id="MobiDB-lite"/>
    </source>
</evidence>
<feature type="compositionally biased region" description="Basic and acidic residues" evidence="1">
    <location>
        <begin position="12"/>
        <end position="24"/>
    </location>
</feature>
<evidence type="ECO:0000313" key="3">
    <source>
        <dbReference type="Proteomes" id="UP000235050"/>
    </source>
</evidence>
<keyword evidence="3" id="KW-1185">Reference proteome</keyword>
<proteinExistence type="predicted"/>
<gene>
    <name evidence="2" type="ORF">Uis1B_1981</name>
</gene>
<feature type="region of interest" description="Disordered" evidence="1">
    <location>
        <begin position="1"/>
        <end position="52"/>
    </location>
</feature>
<protein>
    <submittedName>
        <fullName evidence="2">Uncharacterized protein</fullName>
    </submittedName>
</protein>
<dbReference type="EMBL" id="NMWU01000040">
    <property type="protein sequence ID" value="PLS30190.1"/>
    <property type="molecule type" value="Genomic_DNA"/>
</dbReference>
<evidence type="ECO:0000313" key="2">
    <source>
        <dbReference type="EMBL" id="PLS30190.1"/>
    </source>
</evidence>
<accession>A0A2N5J7K7</accession>
<organism evidence="2 3">
    <name type="scientific">Bifidobacterium margollesii</name>
    <dbReference type="NCBI Taxonomy" id="2020964"/>
    <lineage>
        <taxon>Bacteria</taxon>
        <taxon>Bacillati</taxon>
        <taxon>Actinomycetota</taxon>
        <taxon>Actinomycetes</taxon>
        <taxon>Bifidobacteriales</taxon>
        <taxon>Bifidobacteriaceae</taxon>
        <taxon>Bifidobacterium</taxon>
    </lineage>
</organism>
<reference evidence="2 3" key="1">
    <citation type="submission" date="2017-07" db="EMBL/GenBank/DDBJ databases">
        <title>Bifidobacterium novel species.</title>
        <authorList>
            <person name="Lugli G.A."/>
            <person name="Milani C."/>
            <person name="Duranti S."/>
            <person name="Mangifesta M."/>
        </authorList>
    </citation>
    <scope>NUCLEOTIDE SEQUENCE [LARGE SCALE GENOMIC DNA]</scope>
    <source>
        <strain evidence="3">Uis1B</strain>
    </source>
</reference>
<name>A0A2N5J7K7_9BIFI</name>
<dbReference type="RefSeq" id="WP_133124920.1">
    <property type="nucleotide sequence ID" value="NZ_NMWU01000040.1"/>
</dbReference>
<dbReference type="Proteomes" id="UP000235050">
    <property type="component" value="Unassembled WGS sequence"/>
</dbReference>